<evidence type="ECO:0000313" key="3">
    <source>
        <dbReference type="Proteomes" id="UP000654370"/>
    </source>
</evidence>
<dbReference type="OrthoDB" id="2431256at2759"/>
<sequence>MNSLQYQTSWSASNDHWIPVSDTNTPDDSPNAVNAPIIITPARNPQKYPQQHQQQYQQQYQHQYQQQLDLRPRIQTDLLQSADTSLDRPHSPASYTLSASPTASSYIQCPSPHTEKFKLNINHQDENGNNDTRVMYFWPDEDTFASLIPRIQRKLNEDSINRLKYLNADGIEIVVGDDEDLNIALSSQGDKPAAHSFWTMRRNESL</sequence>
<feature type="compositionally biased region" description="Polar residues" evidence="1">
    <location>
        <begin position="21"/>
        <end position="32"/>
    </location>
</feature>
<comment type="caution">
    <text evidence="2">The sequence shown here is derived from an EMBL/GenBank/DDBJ whole genome shotgun (WGS) entry which is preliminary data.</text>
</comment>
<evidence type="ECO:0008006" key="4">
    <source>
        <dbReference type="Google" id="ProtNLM"/>
    </source>
</evidence>
<feature type="compositionally biased region" description="Low complexity" evidence="1">
    <location>
        <begin position="50"/>
        <end position="66"/>
    </location>
</feature>
<dbReference type="SUPFAM" id="SSF54277">
    <property type="entry name" value="CAD &amp; PB1 domains"/>
    <property type="match status" value="1"/>
</dbReference>
<dbReference type="Proteomes" id="UP000654370">
    <property type="component" value="Unassembled WGS sequence"/>
</dbReference>
<dbReference type="EMBL" id="JAEPQZ010000009">
    <property type="protein sequence ID" value="KAG2176945.1"/>
    <property type="molecule type" value="Genomic_DNA"/>
</dbReference>
<name>A0A8H7UBM2_MORIS</name>
<gene>
    <name evidence="2" type="ORF">INT43_007599</name>
</gene>
<feature type="compositionally biased region" description="Polar residues" evidence="1">
    <location>
        <begin position="93"/>
        <end position="104"/>
    </location>
</feature>
<evidence type="ECO:0000313" key="2">
    <source>
        <dbReference type="EMBL" id="KAG2176945.1"/>
    </source>
</evidence>
<feature type="region of interest" description="Disordered" evidence="1">
    <location>
        <begin position="83"/>
        <end position="104"/>
    </location>
</feature>
<reference evidence="2" key="1">
    <citation type="submission" date="2020-12" db="EMBL/GenBank/DDBJ databases">
        <title>Metabolic potential, ecology and presence of endohyphal bacteria is reflected in genomic diversity of Mucoromycotina.</title>
        <authorList>
            <person name="Muszewska A."/>
            <person name="Okrasinska A."/>
            <person name="Steczkiewicz K."/>
            <person name="Drgas O."/>
            <person name="Orlowska M."/>
            <person name="Perlinska-Lenart U."/>
            <person name="Aleksandrzak-Piekarczyk T."/>
            <person name="Szatraj K."/>
            <person name="Zielenkiewicz U."/>
            <person name="Pilsyk S."/>
            <person name="Malc E."/>
            <person name="Mieczkowski P."/>
            <person name="Kruszewska J.S."/>
            <person name="Biernat P."/>
            <person name="Pawlowska J."/>
        </authorList>
    </citation>
    <scope>NUCLEOTIDE SEQUENCE</scope>
    <source>
        <strain evidence="2">WA0000067209</strain>
    </source>
</reference>
<organism evidence="2 3">
    <name type="scientific">Mortierella isabellina</name>
    <name type="common">Filamentous fungus</name>
    <name type="synonym">Umbelopsis isabellina</name>
    <dbReference type="NCBI Taxonomy" id="91625"/>
    <lineage>
        <taxon>Eukaryota</taxon>
        <taxon>Fungi</taxon>
        <taxon>Fungi incertae sedis</taxon>
        <taxon>Mucoromycota</taxon>
        <taxon>Mucoromycotina</taxon>
        <taxon>Umbelopsidomycetes</taxon>
        <taxon>Umbelopsidales</taxon>
        <taxon>Umbelopsidaceae</taxon>
        <taxon>Umbelopsis</taxon>
    </lineage>
</organism>
<accession>A0A8H7UBM2</accession>
<protein>
    <recommendedName>
        <fullName evidence="4">PB1 domain-containing protein</fullName>
    </recommendedName>
</protein>
<evidence type="ECO:0000256" key="1">
    <source>
        <dbReference type="SAM" id="MobiDB-lite"/>
    </source>
</evidence>
<proteinExistence type="predicted"/>
<dbReference type="Gene3D" id="3.10.20.90">
    <property type="entry name" value="Phosphatidylinositol 3-kinase Catalytic Subunit, Chain A, domain 1"/>
    <property type="match status" value="1"/>
</dbReference>
<dbReference type="AlphaFoldDB" id="A0A8H7UBM2"/>
<feature type="region of interest" description="Disordered" evidence="1">
    <location>
        <begin position="15"/>
        <end position="66"/>
    </location>
</feature>
<keyword evidence="3" id="KW-1185">Reference proteome</keyword>